<reference key="2">
    <citation type="submission" date="2011-04" db="EMBL/GenBank/DDBJ databases">
        <title>Complete sequence of chromosome of Haliscomenobacter hydrossis DSM 1100.</title>
        <authorList>
            <consortium name="US DOE Joint Genome Institute (JGI-PGF)"/>
            <person name="Lucas S."/>
            <person name="Han J."/>
            <person name="Lapidus A."/>
            <person name="Bruce D."/>
            <person name="Goodwin L."/>
            <person name="Pitluck S."/>
            <person name="Peters L."/>
            <person name="Kyrpides N."/>
            <person name="Mavromatis K."/>
            <person name="Ivanova N."/>
            <person name="Ovchinnikova G."/>
            <person name="Pagani I."/>
            <person name="Daligault H."/>
            <person name="Detter J.C."/>
            <person name="Han C."/>
            <person name="Land M."/>
            <person name="Hauser L."/>
            <person name="Markowitz V."/>
            <person name="Cheng J.-F."/>
            <person name="Hugenholtz P."/>
            <person name="Woyke T."/>
            <person name="Wu D."/>
            <person name="Verbarg S."/>
            <person name="Frueling A."/>
            <person name="Brambilla E."/>
            <person name="Klenk H.-P."/>
            <person name="Eisen J.A."/>
        </authorList>
    </citation>
    <scope>NUCLEOTIDE SEQUENCE</scope>
    <source>
        <strain>DSM 1100</strain>
    </source>
</reference>
<name>F4KU53_HALH1</name>
<evidence type="ECO:0000313" key="3">
    <source>
        <dbReference type="Proteomes" id="UP000008461"/>
    </source>
</evidence>
<sequence length="76" mass="8713">MLHQLKGQLSEKEHAERAEQFEQAERYIAGANGIPAPERRTFQNRKTKDVRVDIEVLAGRAFIAVAFLVVLYFILN</sequence>
<feature type="transmembrane region" description="Helical" evidence="1">
    <location>
        <begin position="54"/>
        <end position="75"/>
    </location>
</feature>
<proteinExistence type="predicted"/>
<evidence type="ECO:0000256" key="1">
    <source>
        <dbReference type="SAM" id="Phobius"/>
    </source>
</evidence>
<keyword evidence="1" id="KW-0472">Membrane</keyword>
<dbReference type="KEGG" id="hhy:Halhy_2271"/>
<accession>F4KU53</accession>
<organism evidence="2 3">
    <name type="scientific">Haliscomenobacter hydrossis (strain ATCC 27775 / DSM 1100 / LMG 10767 / O)</name>
    <dbReference type="NCBI Taxonomy" id="760192"/>
    <lineage>
        <taxon>Bacteria</taxon>
        <taxon>Pseudomonadati</taxon>
        <taxon>Bacteroidota</taxon>
        <taxon>Saprospiria</taxon>
        <taxon>Saprospirales</taxon>
        <taxon>Haliscomenobacteraceae</taxon>
        <taxon>Haliscomenobacter</taxon>
    </lineage>
</organism>
<keyword evidence="1" id="KW-1133">Transmembrane helix</keyword>
<gene>
    <name evidence="2" type="ordered locus">Halhy_2271</name>
</gene>
<dbReference type="RefSeq" id="WP_013764700.1">
    <property type="nucleotide sequence ID" value="NC_015510.1"/>
</dbReference>
<dbReference type="AlphaFoldDB" id="F4KU53"/>
<protein>
    <submittedName>
        <fullName evidence="2">Uncharacterized protein</fullName>
    </submittedName>
</protein>
<dbReference type="Proteomes" id="UP000008461">
    <property type="component" value="Chromosome"/>
</dbReference>
<reference evidence="2 3" key="1">
    <citation type="journal article" date="2011" name="Stand. Genomic Sci.">
        <title>Complete genome sequence of Haliscomenobacter hydrossis type strain (O).</title>
        <authorList>
            <consortium name="US DOE Joint Genome Institute (JGI-PGF)"/>
            <person name="Daligault H."/>
            <person name="Lapidus A."/>
            <person name="Zeytun A."/>
            <person name="Nolan M."/>
            <person name="Lucas S."/>
            <person name="Del Rio T.G."/>
            <person name="Tice H."/>
            <person name="Cheng J.F."/>
            <person name="Tapia R."/>
            <person name="Han C."/>
            <person name="Goodwin L."/>
            <person name="Pitluck S."/>
            <person name="Liolios K."/>
            <person name="Pagani I."/>
            <person name="Ivanova N."/>
            <person name="Huntemann M."/>
            <person name="Mavromatis K."/>
            <person name="Mikhailova N."/>
            <person name="Pati A."/>
            <person name="Chen A."/>
            <person name="Palaniappan K."/>
            <person name="Land M."/>
            <person name="Hauser L."/>
            <person name="Brambilla E.M."/>
            <person name="Rohde M."/>
            <person name="Verbarg S."/>
            <person name="Goker M."/>
            <person name="Bristow J."/>
            <person name="Eisen J.A."/>
            <person name="Markowitz V."/>
            <person name="Hugenholtz P."/>
            <person name="Kyrpides N.C."/>
            <person name="Klenk H.P."/>
            <person name="Woyke T."/>
        </authorList>
    </citation>
    <scope>NUCLEOTIDE SEQUENCE [LARGE SCALE GENOMIC DNA]</scope>
    <source>
        <strain evidence="3">ATCC 27775 / DSM 1100 / LMG 10767 / O</strain>
    </source>
</reference>
<dbReference type="EMBL" id="CP002691">
    <property type="protein sequence ID" value="AEE50150.1"/>
    <property type="molecule type" value="Genomic_DNA"/>
</dbReference>
<keyword evidence="3" id="KW-1185">Reference proteome</keyword>
<keyword evidence="1" id="KW-0812">Transmembrane</keyword>
<evidence type="ECO:0000313" key="2">
    <source>
        <dbReference type="EMBL" id="AEE50150.1"/>
    </source>
</evidence>
<dbReference type="HOGENOM" id="CLU_2649409_0_0_10"/>